<dbReference type="InterPro" id="IPR016181">
    <property type="entry name" value="Acyl_CoA_acyltransferase"/>
</dbReference>
<feature type="domain" description="N-acetyltransferase" evidence="1">
    <location>
        <begin position="32"/>
        <end position="181"/>
    </location>
</feature>
<proteinExistence type="predicted"/>
<dbReference type="GO" id="GO:0016747">
    <property type="term" value="F:acyltransferase activity, transferring groups other than amino-acyl groups"/>
    <property type="evidence" value="ECO:0007669"/>
    <property type="project" value="InterPro"/>
</dbReference>
<dbReference type="SUPFAM" id="SSF55729">
    <property type="entry name" value="Acyl-CoA N-acyltransferases (Nat)"/>
    <property type="match status" value="2"/>
</dbReference>
<organism evidence="2 3">
    <name type="scientific">Monilinia laxa</name>
    <name type="common">Brown rot fungus</name>
    <name type="synonym">Sclerotinia laxa</name>
    <dbReference type="NCBI Taxonomy" id="61186"/>
    <lineage>
        <taxon>Eukaryota</taxon>
        <taxon>Fungi</taxon>
        <taxon>Dikarya</taxon>
        <taxon>Ascomycota</taxon>
        <taxon>Pezizomycotina</taxon>
        <taxon>Leotiomycetes</taxon>
        <taxon>Helotiales</taxon>
        <taxon>Sclerotiniaceae</taxon>
        <taxon>Monilinia</taxon>
    </lineage>
</organism>
<dbReference type="PANTHER" id="PTHR43792">
    <property type="entry name" value="GNAT FAMILY, PUTATIVE (AFU_ORTHOLOGUE AFUA_3G00765)-RELATED-RELATED"/>
    <property type="match status" value="1"/>
</dbReference>
<dbReference type="InterPro" id="IPR051531">
    <property type="entry name" value="N-acetyltransferase"/>
</dbReference>
<sequence>MSQYAAQSDRLWLEPLVAEKHLDDYHEMMSDPRVESWTKPTESIAESKAYMAERTPNPEKPWIENYAILLRPLSLAPVNEKPKLIGALGMIRFEAGHGAEVGYGLHPFYHGKGYATEAMKLFLGLYWSKDREGDWNTLVAAIDPDNIASQRVVEKVGFKEGSFQDEVYELWAAGGNEKRRIVKTDRLLLEPLNLNKHLYSCHEILSDLRIAKWSTRGPNINIEQTKDRILESMSSVQFRMWAIMIPSASSTLVDVEDYSEENDMKMIGIIGTSHTPANVGYKIHPNRWGKGYMTEALKLFVEMFWTLEEKKAFPQIVAAYTPGNHASARVLEKVGFNNGQLLREELELWSNRGLNRKSDIQCMYIDRPQFSK</sequence>
<dbReference type="OrthoDB" id="4072826at2759"/>
<dbReference type="PROSITE" id="PS51186">
    <property type="entry name" value="GNAT"/>
    <property type="match status" value="1"/>
</dbReference>
<dbReference type="PANTHER" id="PTHR43792:SF1">
    <property type="entry name" value="N-ACETYLTRANSFERASE DOMAIN-CONTAINING PROTEIN"/>
    <property type="match status" value="1"/>
</dbReference>
<name>A0A5N6JZW4_MONLA</name>
<dbReference type="InterPro" id="IPR000182">
    <property type="entry name" value="GNAT_dom"/>
</dbReference>
<accession>A0A5N6JZW4</accession>
<dbReference type="Gene3D" id="3.40.630.30">
    <property type="match status" value="2"/>
</dbReference>
<evidence type="ECO:0000259" key="1">
    <source>
        <dbReference type="PROSITE" id="PS51186"/>
    </source>
</evidence>
<dbReference type="AlphaFoldDB" id="A0A5N6JZW4"/>
<reference evidence="2 3" key="1">
    <citation type="submission" date="2019-06" db="EMBL/GenBank/DDBJ databases">
        <title>Genome Sequence of the Brown Rot Fungal Pathogen Monilinia laxa.</title>
        <authorList>
            <person name="De Miccolis Angelini R.M."/>
            <person name="Landi L."/>
            <person name="Abate D."/>
            <person name="Pollastro S."/>
            <person name="Romanazzi G."/>
            <person name="Faretra F."/>
        </authorList>
    </citation>
    <scope>NUCLEOTIDE SEQUENCE [LARGE SCALE GENOMIC DNA]</scope>
    <source>
        <strain evidence="2 3">Mlax316</strain>
    </source>
</reference>
<evidence type="ECO:0000313" key="3">
    <source>
        <dbReference type="Proteomes" id="UP000326757"/>
    </source>
</evidence>
<protein>
    <recommendedName>
        <fullName evidence="1">N-acetyltransferase domain-containing protein</fullName>
    </recommendedName>
</protein>
<evidence type="ECO:0000313" key="2">
    <source>
        <dbReference type="EMBL" id="KAB8295086.1"/>
    </source>
</evidence>
<dbReference type="Pfam" id="PF13302">
    <property type="entry name" value="Acetyltransf_3"/>
    <property type="match status" value="2"/>
</dbReference>
<keyword evidence="3" id="KW-1185">Reference proteome</keyword>
<dbReference type="Proteomes" id="UP000326757">
    <property type="component" value="Unassembled WGS sequence"/>
</dbReference>
<comment type="caution">
    <text evidence="2">The sequence shown here is derived from an EMBL/GenBank/DDBJ whole genome shotgun (WGS) entry which is preliminary data.</text>
</comment>
<gene>
    <name evidence="2" type="ORF">EYC80_007024</name>
</gene>
<dbReference type="EMBL" id="VIGI01000010">
    <property type="protein sequence ID" value="KAB8295086.1"/>
    <property type="molecule type" value="Genomic_DNA"/>
</dbReference>